<gene>
    <name evidence="2" type="ORF">HG66A1_26310</name>
</gene>
<dbReference type="RefSeq" id="WP_145184214.1">
    <property type="nucleotide sequence ID" value="NZ_CP036266.1"/>
</dbReference>
<dbReference type="InterPro" id="IPR048551">
    <property type="entry name" value="DACNV"/>
</dbReference>
<dbReference type="Proteomes" id="UP000320421">
    <property type="component" value="Chromosome"/>
</dbReference>
<accession>A0A517PN87</accession>
<dbReference type="Pfam" id="PF21751">
    <property type="entry name" value="DACNV"/>
    <property type="match status" value="1"/>
</dbReference>
<sequence>MIEYSFPGDLLDRIKTRWQQIPDEQFALPEDTILRRLLETCYHASFRTSEQRLVQCVVAYVSPGDVPQEALLLTDPVQMTDSELVRLSPITQHRQTVIGCYQVDEWLGIWGFFEHGQAWVQHSAGDPPAVPMQPGDYPPDCLMITIEGPGALTVSQGRTGLVRLRNGRVIFPQVNLLQTTGNPLGDFFFQLVNRFLTRDQYQEFAGNADETEGQFSLQNIYTTSILAILERIRLKRHGGSVVIAPVSFDQPLAHITYTVFEHAGLFGEIVDYKRLVNRLCDLNSNSESPAEHESSQAELALRRASQQLIRGISQISLLAAVDGAVLLDDLLRIQGFGVRFPVLLPPGSRIVDALSGRKYLCDQWGLRHQSVFSFCHKCEQAIGLIVSQDDEVKAVKAEQGQLYFWDGILN</sequence>
<dbReference type="OrthoDB" id="287492at2"/>
<feature type="domain" description="Probable sensor" evidence="1">
    <location>
        <begin position="26"/>
        <end position="113"/>
    </location>
</feature>
<dbReference type="EMBL" id="CP036266">
    <property type="protein sequence ID" value="QDT20841.1"/>
    <property type="molecule type" value="Genomic_DNA"/>
</dbReference>
<protein>
    <recommendedName>
        <fullName evidence="1">Probable sensor domain-containing protein</fullName>
    </recommendedName>
</protein>
<reference evidence="2 3" key="1">
    <citation type="submission" date="2019-02" db="EMBL/GenBank/DDBJ databases">
        <title>Deep-cultivation of Planctomycetes and their phenomic and genomic characterization uncovers novel biology.</title>
        <authorList>
            <person name="Wiegand S."/>
            <person name="Jogler M."/>
            <person name="Boedeker C."/>
            <person name="Pinto D."/>
            <person name="Vollmers J."/>
            <person name="Rivas-Marin E."/>
            <person name="Kohn T."/>
            <person name="Peeters S.H."/>
            <person name="Heuer A."/>
            <person name="Rast P."/>
            <person name="Oberbeckmann S."/>
            <person name="Bunk B."/>
            <person name="Jeske O."/>
            <person name="Meyerdierks A."/>
            <person name="Storesund J.E."/>
            <person name="Kallscheuer N."/>
            <person name="Luecker S."/>
            <person name="Lage O.M."/>
            <person name="Pohl T."/>
            <person name="Merkel B.J."/>
            <person name="Hornburger P."/>
            <person name="Mueller R.-W."/>
            <person name="Bruemmer F."/>
            <person name="Labrenz M."/>
            <person name="Spormann A.M."/>
            <person name="Op den Camp H."/>
            <person name="Overmann J."/>
            <person name="Amann R."/>
            <person name="Jetten M.S.M."/>
            <person name="Mascher T."/>
            <person name="Medema M.H."/>
            <person name="Devos D.P."/>
            <person name="Kaster A.-K."/>
            <person name="Ovreas L."/>
            <person name="Rohde M."/>
            <person name="Galperin M.Y."/>
            <person name="Jogler C."/>
        </authorList>
    </citation>
    <scope>NUCLEOTIDE SEQUENCE [LARGE SCALE GENOMIC DNA]</scope>
    <source>
        <strain evidence="2 3">HG66A1</strain>
    </source>
</reference>
<name>A0A517PN87_9PLAN</name>
<organism evidence="2 3">
    <name type="scientific">Gimesia chilikensis</name>
    <dbReference type="NCBI Taxonomy" id="2605989"/>
    <lineage>
        <taxon>Bacteria</taxon>
        <taxon>Pseudomonadati</taxon>
        <taxon>Planctomycetota</taxon>
        <taxon>Planctomycetia</taxon>
        <taxon>Planctomycetales</taxon>
        <taxon>Planctomycetaceae</taxon>
        <taxon>Gimesia</taxon>
    </lineage>
</organism>
<evidence type="ECO:0000259" key="1">
    <source>
        <dbReference type="Pfam" id="PF21751"/>
    </source>
</evidence>
<evidence type="ECO:0000313" key="3">
    <source>
        <dbReference type="Proteomes" id="UP000320421"/>
    </source>
</evidence>
<proteinExistence type="predicted"/>
<dbReference type="AlphaFoldDB" id="A0A517PN87"/>
<keyword evidence="3" id="KW-1185">Reference proteome</keyword>
<evidence type="ECO:0000313" key="2">
    <source>
        <dbReference type="EMBL" id="QDT20841.1"/>
    </source>
</evidence>